<protein>
    <submittedName>
        <fullName evidence="3">Uncharacterized protein</fullName>
    </submittedName>
</protein>
<feature type="signal peptide" evidence="2">
    <location>
        <begin position="1"/>
        <end position="16"/>
    </location>
</feature>
<feature type="compositionally biased region" description="Acidic residues" evidence="1">
    <location>
        <begin position="54"/>
        <end position="63"/>
    </location>
</feature>
<comment type="caution">
    <text evidence="3">The sequence shown here is derived from an EMBL/GenBank/DDBJ whole genome shotgun (WGS) entry which is preliminary data.</text>
</comment>
<dbReference type="EMBL" id="QGDO01000002">
    <property type="protein sequence ID" value="PWJ43271.1"/>
    <property type="molecule type" value="Genomic_DNA"/>
</dbReference>
<gene>
    <name evidence="3" type="ORF">BC781_102820</name>
</gene>
<evidence type="ECO:0000256" key="2">
    <source>
        <dbReference type="SAM" id="SignalP"/>
    </source>
</evidence>
<dbReference type="AlphaFoldDB" id="A0A315ZCK5"/>
<name>A0A315ZCK5_SEDFL</name>
<sequence>MKKLILFSFLAFLLFACETQDVDPIREGGRTVGVGQMSAEGGRTVGSGQNTVILDDDDDEEEEKKDVSTEE</sequence>
<organism evidence="3 4">
    <name type="scientific">Sediminitomix flava</name>
    <dbReference type="NCBI Taxonomy" id="379075"/>
    <lineage>
        <taxon>Bacteria</taxon>
        <taxon>Pseudomonadati</taxon>
        <taxon>Bacteroidota</taxon>
        <taxon>Cytophagia</taxon>
        <taxon>Cytophagales</taxon>
        <taxon>Flammeovirgaceae</taxon>
        <taxon>Sediminitomix</taxon>
    </lineage>
</organism>
<reference evidence="3 4" key="1">
    <citation type="submission" date="2018-03" db="EMBL/GenBank/DDBJ databases">
        <title>Genomic Encyclopedia of Archaeal and Bacterial Type Strains, Phase II (KMG-II): from individual species to whole genera.</title>
        <authorList>
            <person name="Goeker M."/>
        </authorList>
    </citation>
    <scope>NUCLEOTIDE SEQUENCE [LARGE SCALE GENOMIC DNA]</scope>
    <source>
        <strain evidence="3 4">DSM 28229</strain>
    </source>
</reference>
<dbReference type="Proteomes" id="UP000245535">
    <property type="component" value="Unassembled WGS sequence"/>
</dbReference>
<feature type="region of interest" description="Disordered" evidence="1">
    <location>
        <begin position="33"/>
        <end position="71"/>
    </location>
</feature>
<dbReference type="RefSeq" id="WP_109617675.1">
    <property type="nucleotide sequence ID" value="NZ_QGDO01000002.1"/>
</dbReference>
<keyword evidence="4" id="KW-1185">Reference proteome</keyword>
<evidence type="ECO:0000256" key="1">
    <source>
        <dbReference type="SAM" id="MobiDB-lite"/>
    </source>
</evidence>
<feature type="chain" id="PRO_5016426003" evidence="2">
    <location>
        <begin position="17"/>
        <end position="71"/>
    </location>
</feature>
<proteinExistence type="predicted"/>
<keyword evidence="2" id="KW-0732">Signal</keyword>
<evidence type="ECO:0000313" key="3">
    <source>
        <dbReference type="EMBL" id="PWJ43271.1"/>
    </source>
</evidence>
<evidence type="ECO:0000313" key="4">
    <source>
        <dbReference type="Proteomes" id="UP000245535"/>
    </source>
</evidence>
<dbReference type="PROSITE" id="PS51257">
    <property type="entry name" value="PROKAR_LIPOPROTEIN"/>
    <property type="match status" value="1"/>
</dbReference>
<accession>A0A315ZCK5</accession>